<evidence type="ECO:0000256" key="1">
    <source>
        <dbReference type="ARBA" id="ARBA00004141"/>
    </source>
</evidence>
<accession>A0A212K632</accession>
<feature type="transmembrane region" description="Helical" evidence="5">
    <location>
        <begin position="65"/>
        <end position="90"/>
    </location>
</feature>
<organism evidence="6">
    <name type="scientific">uncultured delta proteobacterium</name>
    <dbReference type="NCBI Taxonomy" id="34034"/>
    <lineage>
        <taxon>Bacteria</taxon>
        <taxon>Deltaproteobacteria</taxon>
        <taxon>environmental samples</taxon>
    </lineage>
</organism>
<dbReference type="GO" id="GO:1905039">
    <property type="term" value="P:carboxylic acid transmembrane transport"/>
    <property type="evidence" value="ECO:0007669"/>
    <property type="project" value="UniProtKB-ARBA"/>
</dbReference>
<feature type="transmembrane region" description="Helical" evidence="5">
    <location>
        <begin position="102"/>
        <end position="120"/>
    </location>
</feature>
<dbReference type="GO" id="GO:0005886">
    <property type="term" value="C:plasma membrane"/>
    <property type="evidence" value="ECO:0007669"/>
    <property type="project" value="TreeGrafter"/>
</dbReference>
<evidence type="ECO:0000256" key="3">
    <source>
        <dbReference type="ARBA" id="ARBA00022989"/>
    </source>
</evidence>
<keyword evidence="4 5" id="KW-0472">Membrane</keyword>
<dbReference type="AlphaFoldDB" id="A0A212K632"/>
<feature type="transmembrane region" description="Helical" evidence="5">
    <location>
        <begin position="166"/>
        <end position="182"/>
    </location>
</feature>
<dbReference type="GO" id="GO:0008514">
    <property type="term" value="F:organic anion transmembrane transporter activity"/>
    <property type="evidence" value="ECO:0007669"/>
    <property type="project" value="UniProtKB-ARBA"/>
</dbReference>
<dbReference type="PANTHER" id="PTHR10283">
    <property type="entry name" value="SOLUTE CARRIER FAMILY 13 MEMBER"/>
    <property type="match status" value="1"/>
</dbReference>
<dbReference type="PANTHER" id="PTHR10283:SF82">
    <property type="entry name" value="SOLUTE CARRIER FAMILY 13 MEMBER 2"/>
    <property type="match status" value="1"/>
</dbReference>
<feature type="transmembrane region" description="Helical" evidence="5">
    <location>
        <begin position="309"/>
        <end position="327"/>
    </location>
</feature>
<feature type="transmembrane region" description="Helical" evidence="5">
    <location>
        <begin position="239"/>
        <end position="257"/>
    </location>
</feature>
<dbReference type="InterPro" id="IPR001898">
    <property type="entry name" value="SLC13A/DASS"/>
</dbReference>
<feature type="transmembrane region" description="Helical" evidence="5">
    <location>
        <begin position="141"/>
        <end position="160"/>
    </location>
</feature>
<proteinExistence type="predicted"/>
<feature type="transmembrane region" description="Helical" evidence="5">
    <location>
        <begin position="194"/>
        <end position="219"/>
    </location>
</feature>
<dbReference type="EMBL" id="FLUQ01000003">
    <property type="protein sequence ID" value="SBW07171.1"/>
    <property type="molecule type" value="Genomic_DNA"/>
</dbReference>
<evidence type="ECO:0000256" key="5">
    <source>
        <dbReference type="SAM" id="Phobius"/>
    </source>
</evidence>
<keyword evidence="2 5" id="KW-0812">Transmembrane</keyword>
<name>A0A212K632_9DELT</name>
<evidence type="ECO:0000313" key="6">
    <source>
        <dbReference type="EMBL" id="SBW07171.1"/>
    </source>
</evidence>
<feature type="transmembrane region" description="Helical" evidence="5">
    <location>
        <begin position="457"/>
        <end position="476"/>
    </location>
</feature>
<dbReference type="Pfam" id="PF00939">
    <property type="entry name" value="Na_sulph_symp"/>
    <property type="match status" value="1"/>
</dbReference>
<feature type="transmembrane region" description="Helical" evidence="5">
    <location>
        <begin position="334"/>
        <end position="352"/>
    </location>
</feature>
<gene>
    <name evidence="6" type="ORF">KL86DPRO_30010</name>
</gene>
<reference evidence="6" key="1">
    <citation type="submission" date="2016-04" db="EMBL/GenBank/DDBJ databases">
        <authorList>
            <person name="Evans L.H."/>
            <person name="Alamgir A."/>
            <person name="Owens N."/>
            <person name="Weber N.D."/>
            <person name="Virtaneva K."/>
            <person name="Barbian K."/>
            <person name="Babar A."/>
            <person name="Rosenke K."/>
        </authorList>
    </citation>
    <scope>NUCLEOTIDE SEQUENCE</scope>
    <source>
        <strain evidence="6">86</strain>
    </source>
</reference>
<keyword evidence="3 5" id="KW-1133">Transmembrane helix</keyword>
<protein>
    <recommendedName>
        <fullName evidence="7">Sodium/sulphate symporter</fullName>
    </recommendedName>
</protein>
<feature type="transmembrane region" description="Helical" evidence="5">
    <location>
        <begin position="29"/>
        <end position="53"/>
    </location>
</feature>
<evidence type="ECO:0000256" key="2">
    <source>
        <dbReference type="ARBA" id="ARBA00022692"/>
    </source>
</evidence>
<sequence>MSTSQNTLGNPPAGGRAENVNKKAPLAVYAQWALAVLIPLAVYAGCSAGGLPVKQTLFFTLTSSALVLWALGLMSDTFVAIALPIFYIVLQVGKPNQILNSWMSSVGWIVVGGLVFANMMMRTGLAKRLAIWALYITRGSFNRLLWGILLAGFVICPAIPSIMGKAALISVVCIGICEALSLERQSKAASAVVLAGFIGIATSKIGLLTGAADITMYVGQMAQVMGKPVSWGEYFLHNFPLSCIYGVLSLLTLILVLRPKMDQDSTAYVTKAHAELGPMDTGEKKTGTLILLLILLLLTDRFHGLDAGWIIIMLSFVAFIPAVGLMNESIFQKMSLASVFFVVGCMSIGSAAKASGADKMLVDAIAPLFKGQSGLTSMLLGYLAGSAMNLLLTPLAAFSAMTVPLTELALEVGVSPIPVMYAFSYGLEQYIFPYEYAVLLFFYATGWVNLRHIMLVFFVRFIVAFVLLAAVAYPYWSMLGVFDPIVK</sequence>
<evidence type="ECO:0008006" key="7">
    <source>
        <dbReference type="Google" id="ProtNLM"/>
    </source>
</evidence>
<feature type="transmembrane region" description="Helical" evidence="5">
    <location>
        <begin position="430"/>
        <end position="450"/>
    </location>
</feature>
<comment type="subcellular location">
    <subcellularLocation>
        <location evidence="1">Membrane</location>
        <topology evidence="1">Multi-pass membrane protein</topology>
    </subcellularLocation>
</comment>
<evidence type="ECO:0000256" key="4">
    <source>
        <dbReference type="ARBA" id="ARBA00023136"/>
    </source>
</evidence>